<evidence type="ECO:0000256" key="3">
    <source>
        <dbReference type="PROSITE-ProRule" id="PRU00409"/>
    </source>
</evidence>
<dbReference type="InterPro" id="IPR036046">
    <property type="entry name" value="Acylphosphatase-like_dom_sf"/>
</dbReference>
<keyword evidence="3" id="KW-0547">Nucleotide-binding</keyword>
<evidence type="ECO:0000256" key="1">
    <source>
        <dbReference type="ARBA" id="ARBA00015991"/>
    </source>
</evidence>
<feature type="domain" description="ATP-grasp" evidence="6">
    <location>
        <begin position="91"/>
        <end position="343"/>
    </location>
</feature>
<keyword evidence="9" id="KW-1185">Reference proteome</keyword>
<dbReference type="InterPro" id="IPR001792">
    <property type="entry name" value="Acylphosphatase-like_dom"/>
</dbReference>
<dbReference type="Gene3D" id="3.30.70.100">
    <property type="match status" value="1"/>
</dbReference>
<dbReference type="RefSeq" id="WP_090400045.1">
    <property type="nucleotide sequence ID" value="NZ_FNEN01000026.1"/>
</dbReference>
<dbReference type="InterPro" id="IPR013651">
    <property type="entry name" value="ATP-grasp_RimK-type"/>
</dbReference>
<dbReference type="SUPFAM" id="SSF56059">
    <property type="entry name" value="Glutathione synthetase ATP-binding domain-like"/>
    <property type="match status" value="1"/>
</dbReference>
<evidence type="ECO:0000259" key="6">
    <source>
        <dbReference type="PROSITE" id="PS50975"/>
    </source>
</evidence>
<name>A0A1G8SDR3_9BACI</name>
<keyword evidence="8" id="KW-0436">Ligase</keyword>
<evidence type="ECO:0000313" key="9">
    <source>
        <dbReference type="Proteomes" id="UP000198853"/>
    </source>
</evidence>
<dbReference type="OrthoDB" id="9803907at2"/>
<dbReference type="GO" id="GO:0046872">
    <property type="term" value="F:metal ion binding"/>
    <property type="evidence" value="ECO:0007669"/>
    <property type="project" value="InterPro"/>
</dbReference>
<reference evidence="8 9" key="1">
    <citation type="submission" date="2016-10" db="EMBL/GenBank/DDBJ databases">
        <authorList>
            <person name="de Groot N.N."/>
        </authorList>
    </citation>
    <scope>NUCLEOTIDE SEQUENCE [LARGE SCALE GENOMIC DNA]</scope>
    <source>
        <strain evidence="8 9">DSM 21771</strain>
    </source>
</reference>
<dbReference type="PROSITE" id="PS50975">
    <property type="entry name" value="ATP_GRASP"/>
    <property type="match status" value="1"/>
</dbReference>
<dbReference type="Pfam" id="PF00708">
    <property type="entry name" value="Acylphosphatase"/>
    <property type="match status" value="1"/>
</dbReference>
<dbReference type="GO" id="GO:0018169">
    <property type="term" value="F:ribosomal S6-glutamic acid ligase activity"/>
    <property type="evidence" value="ECO:0007669"/>
    <property type="project" value="TreeGrafter"/>
</dbReference>
<evidence type="ECO:0000256" key="2">
    <source>
        <dbReference type="ARBA" id="ARBA00032904"/>
    </source>
</evidence>
<sequence>MEDIKNKWLPHLIDAVPSAGQGKRISTYTLALEGWRRGIPLKFYRVHDEEDHLKIRYSLNYNGKEHHFSLSMGDKVSDEAFEICNNKHLTKEHLSKAGVPVPEGKKFTDEIQDEDIVDYAKSIGFPVVVKPVDDNAGKGVFANILDEQRLKDVLVHVRQELAYTEVLLEKYTPGKEFRMCVIEDRVLGAMNRRPANVIGDGVHSIKELIDLKNIERKKNPHTTSRLINIDDEILDFIDRAGYTLDSVLKDGEFLYIRQKSNLARGGEAIDVTEQLTPELKQIAIDAGKAIPDLPHYGVDMIVDLENNTGVILEVNSRPGFGGHLFPMVGEPRDFAKEIIDYYFPETKDIERTNLFFNFNKIIEPLNNRAATSVELPMPPTGELYGKKYIVTGNVQGMWFRKWVKRQALKRDLHGYAKPLDNGDLEVVVAGKKESVVDRFKTLLFEGRENAAVQEIDEYDWEDQPLRVDFQLKKNGASKQPKISKKEYHRVSKEYNKILNSTSWRITYPIRYSKDLLKRIIKR</sequence>
<evidence type="ECO:0000313" key="8">
    <source>
        <dbReference type="EMBL" id="SDJ27324.1"/>
    </source>
</evidence>
<dbReference type="Gene3D" id="3.30.470.20">
    <property type="entry name" value="ATP-grasp fold, B domain"/>
    <property type="match status" value="2"/>
</dbReference>
<organism evidence="8 9">
    <name type="scientific">Natribacillus halophilus</name>
    <dbReference type="NCBI Taxonomy" id="549003"/>
    <lineage>
        <taxon>Bacteria</taxon>
        <taxon>Bacillati</taxon>
        <taxon>Bacillota</taxon>
        <taxon>Bacilli</taxon>
        <taxon>Bacillales</taxon>
        <taxon>Bacillaceae</taxon>
        <taxon>Natribacillus</taxon>
    </lineage>
</organism>
<dbReference type="EMBL" id="FNEN01000026">
    <property type="protein sequence ID" value="SDJ27324.1"/>
    <property type="molecule type" value="Genomic_DNA"/>
</dbReference>
<dbReference type="SUPFAM" id="SSF54975">
    <property type="entry name" value="Acylphosphatase/BLUF domain-like"/>
    <property type="match status" value="1"/>
</dbReference>
<evidence type="ECO:0000256" key="4">
    <source>
        <dbReference type="PROSITE-ProRule" id="PRU00520"/>
    </source>
</evidence>
<dbReference type="GO" id="GO:0009432">
    <property type="term" value="P:SOS response"/>
    <property type="evidence" value="ECO:0007669"/>
    <property type="project" value="TreeGrafter"/>
</dbReference>
<evidence type="ECO:0000256" key="5">
    <source>
        <dbReference type="RuleBase" id="RU004168"/>
    </source>
</evidence>
<dbReference type="PROSITE" id="PS51160">
    <property type="entry name" value="ACYLPHOSPHATASE_3"/>
    <property type="match status" value="1"/>
</dbReference>
<dbReference type="Pfam" id="PF08443">
    <property type="entry name" value="RimK"/>
    <property type="match status" value="2"/>
</dbReference>
<dbReference type="GO" id="GO:0005524">
    <property type="term" value="F:ATP binding"/>
    <property type="evidence" value="ECO:0007669"/>
    <property type="project" value="UniProtKB-UniRule"/>
</dbReference>
<dbReference type="GO" id="GO:0005737">
    <property type="term" value="C:cytoplasm"/>
    <property type="evidence" value="ECO:0007669"/>
    <property type="project" value="TreeGrafter"/>
</dbReference>
<dbReference type="InterPro" id="IPR011761">
    <property type="entry name" value="ATP-grasp"/>
</dbReference>
<comment type="similarity">
    <text evidence="5">Belongs to the acylphosphatase family.</text>
</comment>
<gene>
    <name evidence="8" type="ORF">SAMN04488123_1267</name>
</gene>
<dbReference type="AlphaFoldDB" id="A0A1G8SDR3"/>
<accession>A0A1G8SDR3</accession>
<comment type="caution">
    <text evidence="4">Lacks conserved residue(s) required for the propagation of feature annotation.</text>
</comment>
<protein>
    <recommendedName>
        <fullName evidence="1">Acylphosphatase</fullName>
    </recommendedName>
    <alternativeName>
        <fullName evidence="2">Acylphosphate phosphohydrolase</fullName>
    </alternativeName>
</protein>
<dbReference type="PANTHER" id="PTHR21621:SF0">
    <property type="entry name" value="BETA-CITRYLGLUTAMATE SYNTHASE B-RELATED"/>
    <property type="match status" value="1"/>
</dbReference>
<dbReference type="Proteomes" id="UP000198853">
    <property type="component" value="Unassembled WGS sequence"/>
</dbReference>
<dbReference type="PANTHER" id="PTHR21621">
    <property type="entry name" value="RIBOSOMAL PROTEIN S6 MODIFICATION PROTEIN"/>
    <property type="match status" value="1"/>
</dbReference>
<proteinExistence type="inferred from homology"/>
<evidence type="ECO:0000259" key="7">
    <source>
        <dbReference type="PROSITE" id="PS51160"/>
    </source>
</evidence>
<keyword evidence="3" id="KW-0067">ATP-binding</keyword>
<feature type="domain" description="Acylphosphatase-like" evidence="7">
    <location>
        <begin position="385"/>
        <end position="473"/>
    </location>
</feature>